<name>A0A0F6A3Q9_9GAMM</name>
<proteinExistence type="inferred from homology"/>
<dbReference type="PATRIC" id="fig|1129367.4.peg.5365"/>
<dbReference type="EMBL" id="AUXW01000209">
    <property type="protein sequence ID" value="KKE80827.1"/>
    <property type="molecule type" value="Genomic_DNA"/>
</dbReference>
<comment type="caution">
    <text evidence="9">The sequence shown here is derived from an EMBL/GenBank/DDBJ whole genome shotgun (WGS) entry which is preliminary data.</text>
</comment>
<feature type="transmembrane region" description="Helical" evidence="8">
    <location>
        <begin position="20"/>
        <end position="38"/>
    </location>
</feature>
<evidence type="ECO:0000256" key="8">
    <source>
        <dbReference type="RuleBase" id="RU363064"/>
    </source>
</evidence>
<keyword evidence="6 8" id="KW-1133">Transmembrane helix</keyword>
<comment type="subcellular location">
    <subcellularLocation>
        <location evidence="8">Cell inner membrane</location>
        <topology evidence="8">Multi-pass membrane protein</topology>
    </subcellularLocation>
    <subcellularLocation>
        <location evidence="1">Cell membrane</location>
        <topology evidence="1">Multi-pass membrane protein</topology>
    </subcellularLocation>
</comment>
<accession>A0A0F6A3Q9</accession>
<evidence type="ECO:0000256" key="7">
    <source>
        <dbReference type="ARBA" id="ARBA00023136"/>
    </source>
</evidence>
<feature type="transmembrane region" description="Helical" evidence="8">
    <location>
        <begin position="186"/>
        <end position="203"/>
    </location>
</feature>
<sequence length="570" mass="62268">MDVLGSFLDSLDAMLGGSWWFPYVLLGVGFFFTVYLKFPQIRYFKHACRVVSGKYDKQSHEGDTTHFQALSTALSGTVGTGNIGGVALAISIGGPAALFWMWMTAFFGMTTKFVEVTLSHKYRVKTEDGTMAGGPMYYMDRRLNMKWLAVLFAIATVISSFGTGSLPQINNIAQGMEATFGFERMATGAVLSILLALVILGGIKRIAAITSKVVPVMAAVYILGAFAVIFYNIENIGPSFASVFTNAFSGSAAAGGFLGASFAYAFNRGVNRGLFSNEAGQGSAPIAHASAKADEPVSEGMVSILEPFIDTIIICTLTGLVILSSGVWTEKFETEFERSSMTFIKGNYDEANEADRTELYKYLNGYADHKVEEYNGSIQVVQGIAVNKDFTVIHSRSIGEDIRFGITDKHQYTGTVEIEGGIPADPSISVQGKSLVHSAELTTKAFTRGYFGDSGKYIVSIGLLLFAFSTAIAWSYYGDRAMTYLLGPRSVMPYRVFYVAGFFWASFADTTLVWKLAAVGIVVMTLPNLFGIMVLRKEMKETVDDYWEKFENGKGQASDDDKIEKSRDFQ</sequence>
<dbReference type="PANTHER" id="PTHR30330:SF3">
    <property type="entry name" value="TRANSCRIPTIONAL REGULATOR, LRP FAMILY"/>
    <property type="match status" value="1"/>
</dbReference>
<feature type="transmembrane region" description="Helical" evidence="8">
    <location>
        <begin position="497"/>
        <end position="530"/>
    </location>
</feature>
<evidence type="ECO:0000256" key="6">
    <source>
        <dbReference type="ARBA" id="ARBA00022989"/>
    </source>
</evidence>
<evidence type="ECO:0000256" key="5">
    <source>
        <dbReference type="ARBA" id="ARBA00022692"/>
    </source>
</evidence>
<dbReference type="PANTHER" id="PTHR30330">
    <property type="entry name" value="AGSS FAMILY TRANSPORTER, SODIUM-ALANINE"/>
    <property type="match status" value="1"/>
</dbReference>
<dbReference type="RefSeq" id="WP_046358609.1">
    <property type="nucleotide sequence ID" value="NZ_AUXW01000209.1"/>
</dbReference>
<feature type="transmembrane region" description="Helical" evidence="8">
    <location>
        <begin position="239"/>
        <end position="266"/>
    </location>
</feature>
<dbReference type="Proteomes" id="UP000033434">
    <property type="component" value="Unassembled WGS sequence"/>
</dbReference>
<organism evidence="9 10">
    <name type="scientific">Pseudoalteromonas luteoviolacea S4054</name>
    <dbReference type="NCBI Taxonomy" id="1129367"/>
    <lineage>
        <taxon>Bacteria</taxon>
        <taxon>Pseudomonadati</taxon>
        <taxon>Pseudomonadota</taxon>
        <taxon>Gammaproteobacteria</taxon>
        <taxon>Alteromonadales</taxon>
        <taxon>Pseudoalteromonadaceae</taxon>
        <taxon>Pseudoalteromonas</taxon>
    </lineage>
</organism>
<keyword evidence="7 8" id="KW-0472">Membrane</keyword>
<dbReference type="Gene3D" id="1.20.1740.10">
    <property type="entry name" value="Amino acid/polyamine transporter I"/>
    <property type="match status" value="1"/>
</dbReference>
<comment type="caution">
    <text evidence="8">Lacks conserved residue(s) required for the propagation of feature annotation.</text>
</comment>
<feature type="transmembrane region" description="Helical" evidence="8">
    <location>
        <begin position="457"/>
        <end position="477"/>
    </location>
</feature>
<protein>
    <submittedName>
        <fullName evidence="9">Alanine glycine permease</fullName>
    </submittedName>
</protein>
<dbReference type="GO" id="GO:0005283">
    <property type="term" value="F:amino acid:sodium symporter activity"/>
    <property type="evidence" value="ECO:0007669"/>
    <property type="project" value="InterPro"/>
</dbReference>
<evidence type="ECO:0000313" key="10">
    <source>
        <dbReference type="Proteomes" id="UP000033434"/>
    </source>
</evidence>
<keyword evidence="8" id="KW-0769">Symport</keyword>
<dbReference type="AlphaFoldDB" id="A0A0F6A3Q9"/>
<dbReference type="PRINTS" id="PR00175">
    <property type="entry name" value="NAALASMPORT"/>
</dbReference>
<feature type="transmembrane region" description="Helical" evidence="8">
    <location>
        <begin position="147"/>
        <end position="166"/>
    </location>
</feature>
<evidence type="ECO:0000256" key="2">
    <source>
        <dbReference type="ARBA" id="ARBA00009261"/>
    </source>
</evidence>
<evidence type="ECO:0000313" key="9">
    <source>
        <dbReference type="EMBL" id="KKE80827.1"/>
    </source>
</evidence>
<reference evidence="9 10" key="1">
    <citation type="journal article" date="2015" name="BMC Genomics">
        <title>Genome mining reveals unlocked bioactive potential of marine Gram-negative bacteria.</title>
        <authorList>
            <person name="Machado H."/>
            <person name="Sonnenschein E.C."/>
            <person name="Melchiorsen J."/>
            <person name="Gram L."/>
        </authorList>
    </citation>
    <scope>NUCLEOTIDE SEQUENCE [LARGE SCALE GENOMIC DNA]</scope>
    <source>
        <strain evidence="9 10">S4054</strain>
    </source>
</reference>
<dbReference type="PROSITE" id="PS00873">
    <property type="entry name" value="NA_ALANINE_SYMP"/>
    <property type="match status" value="1"/>
</dbReference>
<gene>
    <name evidence="9" type="ORF">N479_03900</name>
</gene>
<evidence type="ECO:0000256" key="4">
    <source>
        <dbReference type="ARBA" id="ARBA00022475"/>
    </source>
</evidence>
<dbReference type="InterPro" id="IPR001463">
    <property type="entry name" value="Na/Ala_symport"/>
</dbReference>
<dbReference type="Pfam" id="PF01235">
    <property type="entry name" value="Na_Ala_symp"/>
    <property type="match status" value="1"/>
</dbReference>
<keyword evidence="3 8" id="KW-0813">Transport</keyword>
<evidence type="ECO:0000256" key="3">
    <source>
        <dbReference type="ARBA" id="ARBA00022448"/>
    </source>
</evidence>
<comment type="similarity">
    <text evidence="2 8">Belongs to the alanine or glycine:cation symporter (AGCS) (TC 2.A.25) family.</text>
</comment>
<feature type="transmembrane region" description="Helical" evidence="8">
    <location>
        <begin position="215"/>
        <end position="233"/>
    </location>
</feature>
<dbReference type="GO" id="GO:0005886">
    <property type="term" value="C:plasma membrane"/>
    <property type="evidence" value="ECO:0007669"/>
    <property type="project" value="UniProtKB-SubCell"/>
</dbReference>
<evidence type="ECO:0000256" key="1">
    <source>
        <dbReference type="ARBA" id="ARBA00004651"/>
    </source>
</evidence>
<keyword evidence="4" id="KW-1003">Cell membrane</keyword>
<keyword evidence="5 8" id="KW-0812">Transmembrane</keyword>
<keyword evidence="8" id="KW-0997">Cell inner membrane</keyword>
<dbReference type="NCBIfam" id="TIGR00835">
    <property type="entry name" value="agcS"/>
    <property type="match status" value="1"/>
</dbReference>